<dbReference type="AlphaFoldDB" id="A0A1X7F463"/>
<feature type="chain" id="PRO_5013231030" evidence="1">
    <location>
        <begin position="19"/>
        <end position="169"/>
    </location>
</feature>
<protein>
    <submittedName>
        <fullName evidence="2">Uncharacterized protein</fullName>
    </submittedName>
</protein>
<organism evidence="2 3">
    <name type="scientific">Xaviernesmea oryzae</name>
    <dbReference type="NCBI Taxonomy" id="464029"/>
    <lineage>
        <taxon>Bacteria</taxon>
        <taxon>Pseudomonadati</taxon>
        <taxon>Pseudomonadota</taxon>
        <taxon>Alphaproteobacteria</taxon>
        <taxon>Hyphomicrobiales</taxon>
        <taxon>Rhizobiaceae</taxon>
        <taxon>Rhizobium/Agrobacterium group</taxon>
        <taxon>Xaviernesmea</taxon>
    </lineage>
</organism>
<dbReference type="Proteomes" id="UP000192903">
    <property type="component" value="Unassembled WGS sequence"/>
</dbReference>
<evidence type="ECO:0000256" key="1">
    <source>
        <dbReference type="SAM" id="SignalP"/>
    </source>
</evidence>
<accession>A0A1X7F463</accession>
<dbReference type="RefSeq" id="WP_200814082.1">
    <property type="nucleotide sequence ID" value="NZ_FXAF01000006.1"/>
</dbReference>
<dbReference type="NCBIfam" id="NF041110">
    <property type="entry name" value="HPE1_fam_CxxC"/>
    <property type="match status" value="1"/>
</dbReference>
<evidence type="ECO:0000313" key="3">
    <source>
        <dbReference type="Proteomes" id="UP000192903"/>
    </source>
</evidence>
<keyword evidence="1" id="KW-0732">Signal</keyword>
<sequence length="169" mass="17995">MRLVLTTVLVFASSAAFASSIMEMRGTQRFSSSIVEKRCADCPVTEAKADESTYKVPELAPGTQKMEIVDINGEKKLARTEAWLGGSPVIYVSKLPEWLAGEKAVAEIHPTTNGSTEMQIEEAEASGDGIDVAATTSAVEAISKADTGIIEASAIQKPLALGTFQLRFN</sequence>
<gene>
    <name evidence="2" type="ORF">SAMN02982989_2292</name>
</gene>
<reference evidence="3" key="1">
    <citation type="submission" date="2017-04" db="EMBL/GenBank/DDBJ databases">
        <authorList>
            <person name="Varghese N."/>
            <person name="Submissions S."/>
        </authorList>
    </citation>
    <scope>NUCLEOTIDE SEQUENCE [LARGE SCALE GENOMIC DNA]</scope>
    <source>
        <strain evidence="3">B4P</strain>
    </source>
</reference>
<name>A0A1X7F463_9HYPH</name>
<dbReference type="InterPro" id="IPR049748">
    <property type="entry name" value="HPE1-like_N_CxxC"/>
</dbReference>
<dbReference type="EMBL" id="FXAF01000006">
    <property type="protein sequence ID" value="SMF45577.1"/>
    <property type="molecule type" value="Genomic_DNA"/>
</dbReference>
<evidence type="ECO:0000313" key="2">
    <source>
        <dbReference type="EMBL" id="SMF45577.1"/>
    </source>
</evidence>
<feature type="signal peptide" evidence="1">
    <location>
        <begin position="1"/>
        <end position="18"/>
    </location>
</feature>
<keyword evidence="3" id="KW-1185">Reference proteome</keyword>
<proteinExistence type="predicted"/>